<gene>
    <name evidence="1" type="ORF">NDR86_14615</name>
</gene>
<sequence length="81" mass="8744">MVWDRLWTIDVEAHKNSGRCGYSERTVVGATARAIGPRIGDLILFCPRNMHRVVPAAGAGARISVGSFIGLTARGHLAIWS</sequence>
<evidence type="ECO:0000313" key="1">
    <source>
        <dbReference type="EMBL" id="MCM6774708.1"/>
    </source>
</evidence>
<dbReference type="AlphaFoldDB" id="A0A9X2E7N0"/>
<organism evidence="1 2">
    <name type="scientific">Nocardia pulmonis</name>
    <dbReference type="NCBI Taxonomy" id="2951408"/>
    <lineage>
        <taxon>Bacteria</taxon>
        <taxon>Bacillati</taxon>
        <taxon>Actinomycetota</taxon>
        <taxon>Actinomycetes</taxon>
        <taxon>Mycobacteriales</taxon>
        <taxon>Nocardiaceae</taxon>
        <taxon>Nocardia</taxon>
    </lineage>
</organism>
<dbReference type="Proteomes" id="UP001139157">
    <property type="component" value="Unassembled WGS sequence"/>
</dbReference>
<accession>A0A9X2E7N0</accession>
<dbReference type="EMBL" id="JAMRXG010000005">
    <property type="protein sequence ID" value="MCM6774708.1"/>
    <property type="molecule type" value="Genomic_DNA"/>
</dbReference>
<comment type="caution">
    <text evidence="1">The sequence shown here is derived from an EMBL/GenBank/DDBJ whole genome shotgun (WGS) entry which is preliminary data.</text>
</comment>
<proteinExistence type="predicted"/>
<keyword evidence="2" id="KW-1185">Reference proteome</keyword>
<reference evidence="1" key="1">
    <citation type="submission" date="2022-06" db="EMBL/GenBank/DDBJ databases">
        <title>Novel species in genus nocardia.</title>
        <authorList>
            <person name="Li F."/>
        </authorList>
    </citation>
    <scope>NUCLEOTIDE SEQUENCE</scope>
    <source>
        <strain evidence="1">CDC141</strain>
    </source>
</reference>
<protein>
    <submittedName>
        <fullName evidence="1">2OG-Fe(II) oxygenase family protein</fullName>
    </submittedName>
</protein>
<name>A0A9X2E7N0_9NOCA</name>
<evidence type="ECO:0000313" key="2">
    <source>
        <dbReference type="Proteomes" id="UP001139157"/>
    </source>
</evidence>